<evidence type="ECO:0000259" key="4">
    <source>
        <dbReference type="PROSITE" id="PS50949"/>
    </source>
</evidence>
<dbReference type="InterPro" id="IPR036390">
    <property type="entry name" value="WH_DNA-bd_sf"/>
</dbReference>
<evidence type="ECO:0000256" key="3">
    <source>
        <dbReference type="ARBA" id="ARBA00023163"/>
    </source>
</evidence>
<proteinExistence type="predicted"/>
<dbReference type="STRING" id="1776384.GCA_900086585_02697"/>
<dbReference type="Pfam" id="PF00392">
    <property type="entry name" value="GntR"/>
    <property type="match status" value="2"/>
</dbReference>
<dbReference type="Gene3D" id="1.10.10.10">
    <property type="entry name" value="Winged helix-like DNA-binding domain superfamily/Winged helix DNA-binding domain"/>
    <property type="match status" value="2"/>
</dbReference>
<keyword evidence="3" id="KW-0804">Transcription</keyword>
<gene>
    <name evidence="5" type="ORF">DW099_02075</name>
</gene>
<evidence type="ECO:0000313" key="5">
    <source>
        <dbReference type="EMBL" id="RHJ89387.1"/>
    </source>
</evidence>
<organism evidence="5 6">
    <name type="scientific">Emergencia timonensis</name>
    <dbReference type="NCBI Taxonomy" id="1776384"/>
    <lineage>
        <taxon>Bacteria</taxon>
        <taxon>Bacillati</taxon>
        <taxon>Bacillota</taxon>
        <taxon>Clostridia</taxon>
        <taxon>Peptostreptococcales</taxon>
        <taxon>Anaerovoracaceae</taxon>
        <taxon>Emergencia</taxon>
    </lineage>
</organism>
<dbReference type="GO" id="GO:0045892">
    <property type="term" value="P:negative regulation of DNA-templated transcription"/>
    <property type="evidence" value="ECO:0007669"/>
    <property type="project" value="TreeGrafter"/>
</dbReference>
<comment type="caution">
    <text evidence="5">The sequence shown here is derived from an EMBL/GenBank/DDBJ whole genome shotgun (WGS) entry which is preliminary data.</text>
</comment>
<evidence type="ECO:0000256" key="1">
    <source>
        <dbReference type="ARBA" id="ARBA00023015"/>
    </source>
</evidence>
<protein>
    <submittedName>
        <fullName evidence="5">GntR family transcriptional regulator</fullName>
    </submittedName>
</protein>
<dbReference type="RefSeq" id="WP_118333496.1">
    <property type="nucleotide sequence ID" value="NZ_AP025567.1"/>
</dbReference>
<dbReference type="CDD" id="cd07377">
    <property type="entry name" value="WHTH_GntR"/>
    <property type="match status" value="1"/>
</dbReference>
<name>A0A415E6H3_9FIRM</name>
<dbReference type="Proteomes" id="UP000284841">
    <property type="component" value="Unassembled WGS sequence"/>
</dbReference>
<dbReference type="InterPro" id="IPR036388">
    <property type="entry name" value="WH-like_DNA-bd_sf"/>
</dbReference>
<keyword evidence="1" id="KW-0805">Transcription regulation</keyword>
<dbReference type="PANTHER" id="PTHR44846:SF1">
    <property type="entry name" value="MANNOSYL-D-GLYCERATE TRANSPORT_METABOLISM SYSTEM REPRESSOR MNGR-RELATED"/>
    <property type="match status" value="1"/>
</dbReference>
<dbReference type="SMART" id="SM00345">
    <property type="entry name" value="HTH_GNTR"/>
    <property type="match status" value="2"/>
</dbReference>
<dbReference type="PANTHER" id="PTHR44846">
    <property type="entry name" value="MANNOSYL-D-GLYCERATE TRANSPORT/METABOLISM SYSTEM REPRESSOR MNGR-RELATED"/>
    <property type="match status" value="1"/>
</dbReference>
<dbReference type="GO" id="GO:0003700">
    <property type="term" value="F:DNA-binding transcription factor activity"/>
    <property type="evidence" value="ECO:0007669"/>
    <property type="project" value="InterPro"/>
</dbReference>
<dbReference type="SUPFAM" id="SSF46785">
    <property type="entry name" value="Winged helix' DNA-binding domain"/>
    <property type="match status" value="2"/>
</dbReference>
<dbReference type="AlphaFoldDB" id="A0A415E6H3"/>
<keyword evidence="2" id="KW-0238">DNA-binding</keyword>
<evidence type="ECO:0000256" key="2">
    <source>
        <dbReference type="ARBA" id="ARBA00023125"/>
    </source>
</evidence>
<keyword evidence="6" id="KW-1185">Reference proteome</keyword>
<dbReference type="GO" id="GO:0003677">
    <property type="term" value="F:DNA binding"/>
    <property type="evidence" value="ECO:0007669"/>
    <property type="project" value="UniProtKB-KW"/>
</dbReference>
<dbReference type="OrthoDB" id="1654819at2"/>
<dbReference type="InterPro" id="IPR000524">
    <property type="entry name" value="Tscrpt_reg_HTH_GntR"/>
</dbReference>
<feature type="domain" description="HTH gntR-type" evidence="4">
    <location>
        <begin position="5"/>
        <end position="73"/>
    </location>
</feature>
<dbReference type="InterPro" id="IPR050679">
    <property type="entry name" value="Bact_HTH_transcr_reg"/>
</dbReference>
<accession>A0A415E6H3</accession>
<dbReference type="EMBL" id="QRMS01000001">
    <property type="protein sequence ID" value="RHJ89387.1"/>
    <property type="molecule type" value="Genomic_DNA"/>
</dbReference>
<reference evidence="5 6" key="1">
    <citation type="submission" date="2018-08" db="EMBL/GenBank/DDBJ databases">
        <title>A genome reference for cultivated species of the human gut microbiota.</title>
        <authorList>
            <person name="Zou Y."/>
            <person name="Xue W."/>
            <person name="Luo G."/>
        </authorList>
    </citation>
    <scope>NUCLEOTIDE SEQUENCE [LARGE SCALE GENOMIC DNA]</scope>
    <source>
        <strain evidence="5 6">AM07-24</strain>
    </source>
</reference>
<sequence length="485" mass="56944">MHNEPAYSKLIYEYFVLRFQFQYYKYGDKLPPIETLCRKFGVSPLTVKAALTRLQEEGYVSIQHGKCTQVTFQQDEAAYRQFKQDFFADRVPLYSGFYKTMDLIFLPLYVESFQRMDEKDLTYLRHITERLNPDDLVNLYCFLLQKLENPLVLNLFWETSLFLGFPSLNQIDLPGFYSIELMKERISQLITSGQKKDHKLIIDSQGALERDISEKFIDYLAGQTSKETVRKPISFRWRIYRDRPQICYNLATRILHHIYLGEYRKESFLPSYQTMADKYRVSLSTIRRTIRLLNEIGAVHSINGKGTHILSFDEQGHEPNFDNPAIRRNLAYFINAFEILKFSIEGISRITLPVISPSIRNDLIKQLESHLQSHSSQLASNELLVFISTYSPLPELREVYEKLYRLMLWGVPLLRHRREESGIEEITIQFTKQMIASLKKEDFNGCAKLLGDLYAQQYPIAEAYLYRRGLKPEELRCPPAIRLPI</sequence>
<evidence type="ECO:0000313" key="6">
    <source>
        <dbReference type="Proteomes" id="UP000284841"/>
    </source>
</evidence>
<dbReference type="PROSITE" id="PS50949">
    <property type="entry name" value="HTH_GNTR"/>
    <property type="match status" value="2"/>
</dbReference>
<feature type="domain" description="HTH gntR-type" evidence="4">
    <location>
        <begin position="244"/>
        <end position="312"/>
    </location>
</feature>